<evidence type="ECO:0000259" key="2">
    <source>
        <dbReference type="SMART" id="SM00460"/>
    </source>
</evidence>
<organism evidence="3 4">
    <name type="scientific">Paludibaculum fermentans</name>
    <dbReference type="NCBI Taxonomy" id="1473598"/>
    <lineage>
        <taxon>Bacteria</taxon>
        <taxon>Pseudomonadati</taxon>
        <taxon>Acidobacteriota</taxon>
        <taxon>Terriglobia</taxon>
        <taxon>Bryobacterales</taxon>
        <taxon>Bryobacteraceae</taxon>
        <taxon>Paludibaculum</taxon>
    </lineage>
</organism>
<feature type="transmembrane region" description="Helical" evidence="1">
    <location>
        <begin position="187"/>
        <end position="209"/>
    </location>
</feature>
<feature type="transmembrane region" description="Helical" evidence="1">
    <location>
        <begin position="74"/>
        <end position="92"/>
    </location>
</feature>
<feature type="transmembrane region" description="Helical" evidence="1">
    <location>
        <begin position="123"/>
        <end position="140"/>
    </location>
</feature>
<evidence type="ECO:0000313" key="3">
    <source>
        <dbReference type="EMBL" id="QOY91079.1"/>
    </source>
</evidence>
<dbReference type="InterPro" id="IPR052901">
    <property type="entry name" value="Bact_TGase-like"/>
</dbReference>
<dbReference type="Pfam" id="PF13559">
    <property type="entry name" value="DUF4129"/>
    <property type="match status" value="1"/>
</dbReference>
<name>A0A7S7NXP0_PALFE</name>
<reference evidence="3 4" key="1">
    <citation type="submission" date="2020-10" db="EMBL/GenBank/DDBJ databases">
        <title>Complete genome sequence of Paludibaculum fermentans P105T, a facultatively anaerobic acidobacterium capable of dissimilatory Fe(III) reduction.</title>
        <authorList>
            <person name="Dedysh S.N."/>
            <person name="Beletsky A.V."/>
            <person name="Kulichevskaya I.S."/>
            <person name="Mardanov A.V."/>
            <person name="Ravin N.V."/>
        </authorList>
    </citation>
    <scope>NUCLEOTIDE SEQUENCE [LARGE SCALE GENOMIC DNA]</scope>
    <source>
        <strain evidence="3 4">P105</strain>
    </source>
</reference>
<dbReference type="Gene3D" id="3.10.620.30">
    <property type="match status" value="1"/>
</dbReference>
<dbReference type="InterPro" id="IPR038765">
    <property type="entry name" value="Papain-like_cys_pep_sf"/>
</dbReference>
<dbReference type="InterPro" id="IPR002931">
    <property type="entry name" value="Transglutaminase-like"/>
</dbReference>
<dbReference type="AlphaFoldDB" id="A0A7S7NXP0"/>
<dbReference type="EMBL" id="CP063849">
    <property type="protein sequence ID" value="QOY91079.1"/>
    <property type="molecule type" value="Genomic_DNA"/>
</dbReference>
<feature type="transmembrane region" description="Helical" evidence="1">
    <location>
        <begin position="606"/>
        <end position="624"/>
    </location>
</feature>
<accession>A0A7S7NXP0</accession>
<dbReference type="Pfam" id="PF11992">
    <property type="entry name" value="TgpA_N"/>
    <property type="match status" value="1"/>
</dbReference>
<keyword evidence="1" id="KW-0812">Transmembrane</keyword>
<feature type="domain" description="Transglutaminase-like" evidence="2">
    <location>
        <begin position="458"/>
        <end position="529"/>
    </location>
</feature>
<proteinExistence type="predicted"/>
<dbReference type="Pfam" id="PF01841">
    <property type="entry name" value="Transglut_core"/>
    <property type="match status" value="1"/>
</dbReference>
<dbReference type="InterPro" id="IPR025403">
    <property type="entry name" value="TgpA-like_C"/>
</dbReference>
<keyword evidence="1" id="KW-1133">Transmembrane helix</keyword>
<feature type="transmembrane region" description="Helical" evidence="1">
    <location>
        <begin position="46"/>
        <end position="67"/>
    </location>
</feature>
<evidence type="ECO:0000256" key="1">
    <source>
        <dbReference type="SAM" id="Phobius"/>
    </source>
</evidence>
<keyword evidence="1" id="KW-0472">Membrane</keyword>
<evidence type="ECO:0000313" key="4">
    <source>
        <dbReference type="Proteomes" id="UP000593892"/>
    </source>
</evidence>
<dbReference type="SMART" id="SM00460">
    <property type="entry name" value="TGc"/>
    <property type="match status" value="1"/>
</dbReference>
<dbReference type="InterPro" id="IPR021878">
    <property type="entry name" value="TgpA_N"/>
</dbReference>
<dbReference type="SUPFAM" id="SSF54001">
    <property type="entry name" value="Cysteine proteinases"/>
    <property type="match status" value="1"/>
</dbReference>
<dbReference type="KEGG" id="pfer:IRI77_14370"/>
<feature type="transmembrane region" description="Helical" evidence="1">
    <location>
        <begin position="146"/>
        <end position="167"/>
    </location>
</feature>
<dbReference type="PANTHER" id="PTHR42736">
    <property type="entry name" value="PROTEIN-GLUTAMINE GAMMA-GLUTAMYLTRANSFERASE"/>
    <property type="match status" value="1"/>
</dbReference>
<dbReference type="PANTHER" id="PTHR42736:SF1">
    <property type="entry name" value="PROTEIN-GLUTAMINE GAMMA-GLUTAMYLTRANSFERASE"/>
    <property type="match status" value="1"/>
</dbReference>
<feature type="transmembrane region" description="Helical" evidence="1">
    <location>
        <begin position="98"/>
        <end position="116"/>
    </location>
</feature>
<feature type="transmembrane region" description="Helical" evidence="1">
    <location>
        <begin position="20"/>
        <end position="40"/>
    </location>
</feature>
<gene>
    <name evidence="3" type="ORF">IRI77_14370</name>
</gene>
<dbReference type="RefSeq" id="WP_194452734.1">
    <property type="nucleotide sequence ID" value="NZ_CP063849.1"/>
</dbReference>
<protein>
    <submittedName>
        <fullName evidence="3">DUF3488 domain-containing protein</fullName>
    </submittedName>
</protein>
<dbReference type="Proteomes" id="UP000593892">
    <property type="component" value="Chromosome"/>
</dbReference>
<keyword evidence="4" id="KW-1185">Reference proteome</keyword>
<sequence length="723" mass="81011">MAARRTVGFEESAIRRFFEASLLGMLLSGYCALLLGQGLNGGAVDAPSAALAGMALVLRVFLVAGWWKVNVASRWVTAVTLLYIGFYPVDYLYISRDFLRATVHMVFFVAIVKVLTATRPRDFFFLKIIAFLELLAASILSTNLTFFVFLTLFLLCTVATFASTEILKAREGRKLVTLGIGAFGKRLGWITGLTTTGILFVTMALFFVLPRTARAALERLLPGRQSVSGFASEVTLGQVGEIRRQSTVVMHVRFEDGYNPPSLKWRGSALSEFNNWKWYNTRSAGRELRPEMGLLKLADDEHLQQSYKRVTYEVVLNSPGGDSIFVAGTPEYLRVPSKLVLEMPNGSFRVPFIDPDGFRYVVHASFGWQPLNTRMAGGPRLSAAAHAALERLPENDRNFHLRLPPLDKRVTALAQAITAGAKTDAERARAIEQYLRNNFRYSLTPLEHEVEDPLATFLFERRQGHCEYFASAMAVMLRAVWVPSRVATGFQSGSYNPLSGWSVIRASDAHSWVEAFIPGQGWTTFDPTPSDPNLAAGGPLSQLALWSDAVEMFWQEWVLGYDLDRQLTLALRMEQSRHRLSLDWLSPFWHSLSKATQGATSVNPRAYAGVFIAIVCLVMLAVCWPRIRAWRIRWVGRNRLLRGEADSHDAALIYLEMLKQLKRRGVEKPPSWTPSEFARSVRSEGLAEIVKEFTAVYNALRFGGRKDDAARLATLLEQIEHLP</sequence>